<dbReference type="GO" id="GO:0005524">
    <property type="term" value="F:ATP binding"/>
    <property type="evidence" value="ECO:0007669"/>
    <property type="project" value="UniProtKB-KW"/>
</dbReference>
<dbReference type="Gene3D" id="3.40.50.300">
    <property type="entry name" value="P-loop containing nucleotide triphosphate hydrolases"/>
    <property type="match status" value="1"/>
</dbReference>
<dbReference type="GO" id="GO:0006515">
    <property type="term" value="P:protein quality control for misfolded or incompletely synthesized proteins"/>
    <property type="evidence" value="ECO:0007669"/>
    <property type="project" value="TreeGrafter"/>
</dbReference>
<sequence length="595" mass="64163">SSETDSSSTGGTPFLRQRDPSSLNNEKALKAALSGDLSESAYLSSILKKLDPVDKEKMAMAVNSYAAGFSAGKSREPFLKTFASDGKDKEGKSGFWSKINHMTSILVGLVFLALAAPSLGIRINIKLGGATNEIAPEDVAVNFDDVKGCDEAKQELQEIKFSNLGGKLPKGCLLVGPPGTGKTLLARAVAGEATFDEVLVGQGAKRVRELFAAAKAKAPCVIFIDEIDSVGSTRTSSAYHPYANQTVNQLLSEMDGFLPSDGVIVLGATNRSSDLDKALLRPGRFDSQVTVEKPDMKGRKEILELYLTKIKHDFTVDVEILARRTVGFAGADLENLVNTAAIRAAVLGKDAVSMVDFEYSHDRRVMGTDWRSRERPKEDLKITAYHEAGHTLVAYFTENALPLHKVTIVAKGSSGGHTAMLPKGDATHETKAELVARCDVAMGGRAAEEFIFGKDKITGGASSDLESASRISEIMVTKLGMSERVGLRVFPEAKVSPALSETIDNEVDRILSESYKRSIGLIKSHAKELHALAEALLQYETLDAEQIKSVIEGKDSSTLTQKSHNKKINLNPVPKRNPPYVIDSAPDVIVSEKKL</sequence>
<evidence type="ECO:0000256" key="5">
    <source>
        <dbReference type="ARBA" id="ARBA00022723"/>
    </source>
</evidence>
<proteinExistence type="inferred from homology"/>
<keyword evidence="9" id="KW-0547">Nucleotide-binding</keyword>
<dbReference type="Pfam" id="PF01434">
    <property type="entry name" value="Peptidase_M41"/>
    <property type="match status" value="1"/>
</dbReference>
<protein>
    <submittedName>
        <fullName evidence="12">ATPdependent zinc metalloprotease YME1 -like protein</fullName>
    </submittedName>
</protein>
<dbReference type="PANTHER" id="PTHR23076:SF97">
    <property type="entry name" value="ATP-DEPENDENT ZINC METALLOPROTEASE YME1L1"/>
    <property type="match status" value="1"/>
</dbReference>
<dbReference type="GO" id="GO:0004222">
    <property type="term" value="F:metalloendopeptidase activity"/>
    <property type="evidence" value="ECO:0007669"/>
    <property type="project" value="InterPro"/>
</dbReference>
<dbReference type="Gene3D" id="1.20.58.760">
    <property type="entry name" value="Peptidase M41"/>
    <property type="match status" value="1"/>
</dbReference>
<evidence type="ECO:0000256" key="10">
    <source>
        <dbReference type="SAM" id="MobiDB-lite"/>
    </source>
</evidence>
<dbReference type="GO" id="GO:0016887">
    <property type="term" value="F:ATP hydrolysis activity"/>
    <property type="evidence" value="ECO:0007669"/>
    <property type="project" value="InterPro"/>
</dbReference>
<dbReference type="PANTHER" id="PTHR23076">
    <property type="entry name" value="METALLOPROTEASE M41 FTSH"/>
    <property type="match status" value="1"/>
</dbReference>
<dbReference type="FunFam" id="3.40.50.300:FF:002568">
    <property type="entry name" value="Cell division protein (FtsH)"/>
    <property type="match status" value="1"/>
</dbReference>
<evidence type="ECO:0000256" key="6">
    <source>
        <dbReference type="ARBA" id="ARBA00022801"/>
    </source>
</evidence>
<evidence type="ECO:0000256" key="2">
    <source>
        <dbReference type="ARBA" id="ARBA00010044"/>
    </source>
</evidence>
<keyword evidence="13" id="KW-1185">Reference proteome</keyword>
<evidence type="ECO:0000256" key="3">
    <source>
        <dbReference type="ARBA" id="ARBA00010550"/>
    </source>
</evidence>
<dbReference type="SUPFAM" id="SSF52540">
    <property type="entry name" value="P-loop containing nucleoside triphosphate hydrolases"/>
    <property type="match status" value="1"/>
</dbReference>
<dbReference type="PROSITE" id="PS00674">
    <property type="entry name" value="AAA"/>
    <property type="match status" value="1"/>
</dbReference>
<keyword evidence="5" id="KW-0479">Metal-binding</keyword>
<comment type="similarity">
    <text evidence="2">In the C-terminal section; belongs to the peptidase M41 family.</text>
</comment>
<evidence type="ECO:0000256" key="7">
    <source>
        <dbReference type="ARBA" id="ARBA00022833"/>
    </source>
</evidence>
<evidence type="ECO:0000259" key="11">
    <source>
        <dbReference type="SMART" id="SM00382"/>
    </source>
</evidence>
<dbReference type="GO" id="GO:0046872">
    <property type="term" value="F:metal ion binding"/>
    <property type="evidence" value="ECO:0007669"/>
    <property type="project" value="UniProtKB-KW"/>
</dbReference>
<dbReference type="GO" id="GO:0007005">
    <property type="term" value="P:mitochondrion organization"/>
    <property type="evidence" value="ECO:0007669"/>
    <property type="project" value="TreeGrafter"/>
</dbReference>
<evidence type="ECO:0000256" key="4">
    <source>
        <dbReference type="ARBA" id="ARBA00022670"/>
    </source>
</evidence>
<feature type="region of interest" description="Disordered" evidence="10">
    <location>
        <begin position="555"/>
        <end position="579"/>
    </location>
</feature>
<dbReference type="Proteomes" id="UP000595437">
    <property type="component" value="Chromosome 2"/>
</dbReference>
<feature type="region of interest" description="Disordered" evidence="10">
    <location>
        <begin position="1"/>
        <end position="23"/>
    </location>
</feature>
<comment type="similarity">
    <text evidence="9">Belongs to the AAA ATPase family.</text>
</comment>
<comment type="cofactor">
    <cofactor evidence="1">
        <name>Zn(2+)</name>
        <dbReference type="ChEBI" id="CHEBI:29105"/>
    </cofactor>
</comment>
<comment type="similarity">
    <text evidence="3">In the N-terminal section; belongs to the AAA ATPase family.</text>
</comment>
<dbReference type="FunFam" id="1.10.8.60:FF:000001">
    <property type="entry name" value="ATP-dependent zinc metalloprotease FtsH"/>
    <property type="match status" value="1"/>
</dbReference>
<keyword evidence="4 12" id="KW-0645">Protease</keyword>
<dbReference type="InterPro" id="IPR003960">
    <property type="entry name" value="ATPase_AAA_CS"/>
</dbReference>
<evidence type="ECO:0000313" key="13">
    <source>
        <dbReference type="Proteomes" id="UP000595437"/>
    </source>
</evidence>
<dbReference type="Gene3D" id="1.10.8.60">
    <property type="match status" value="1"/>
</dbReference>
<dbReference type="Pfam" id="PF00004">
    <property type="entry name" value="AAA"/>
    <property type="match status" value="1"/>
</dbReference>
<dbReference type="InterPro" id="IPR041569">
    <property type="entry name" value="AAA_lid_3"/>
</dbReference>
<dbReference type="InterPro" id="IPR027417">
    <property type="entry name" value="P-loop_NTPase"/>
</dbReference>
<evidence type="ECO:0000256" key="9">
    <source>
        <dbReference type="RuleBase" id="RU003651"/>
    </source>
</evidence>
<dbReference type="InterPro" id="IPR003959">
    <property type="entry name" value="ATPase_AAA_core"/>
</dbReference>
<feature type="compositionally biased region" description="Low complexity" evidence="10">
    <location>
        <begin position="1"/>
        <end position="12"/>
    </location>
</feature>
<organism evidence="12 13">
    <name type="scientific">Caligus rogercresseyi</name>
    <name type="common">Sea louse</name>
    <dbReference type="NCBI Taxonomy" id="217165"/>
    <lineage>
        <taxon>Eukaryota</taxon>
        <taxon>Metazoa</taxon>
        <taxon>Ecdysozoa</taxon>
        <taxon>Arthropoda</taxon>
        <taxon>Crustacea</taxon>
        <taxon>Multicrustacea</taxon>
        <taxon>Hexanauplia</taxon>
        <taxon>Copepoda</taxon>
        <taxon>Siphonostomatoida</taxon>
        <taxon>Caligidae</taxon>
        <taxon>Caligus</taxon>
    </lineage>
</organism>
<dbReference type="InterPro" id="IPR003593">
    <property type="entry name" value="AAA+_ATPase"/>
</dbReference>
<dbReference type="Pfam" id="PF17862">
    <property type="entry name" value="AAA_lid_3"/>
    <property type="match status" value="1"/>
</dbReference>
<dbReference type="EMBL" id="CP045891">
    <property type="protein sequence ID" value="QQP57577.1"/>
    <property type="molecule type" value="Genomic_DNA"/>
</dbReference>
<keyword evidence="7" id="KW-0862">Zinc</keyword>
<keyword evidence="9" id="KW-0067">ATP-binding</keyword>
<evidence type="ECO:0000256" key="1">
    <source>
        <dbReference type="ARBA" id="ARBA00001947"/>
    </source>
</evidence>
<evidence type="ECO:0000256" key="8">
    <source>
        <dbReference type="ARBA" id="ARBA00023049"/>
    </source>
</evidence>
<feature type="non-terminal residue" evidence="12">
    <location>
        <position position="595"/>
    </location>
</feature>
<dbReference type="SUPFAM" id="SSF140990">
    <property type="entry name" value="FtsH protease domain-like"/>
    <property type="match status" value="1"/>
</dbReference>
<keyword evidence="8 12" id="KW-0482">Metalloprotease</keyword>
<gene>
    <name evidence="12" type="ORF">FKW44_002614</name>
</gene>
<keyword evidence="6" id="KW-0378">Hydrolase</keyword>
<reference evidence="13" key="1">
    <citation type="submission" date="2021-01" db="EMBL/GenBank/DDBJ databases">
        <title>Caligus Genome Assembly.</title>
        <authorList>
            <person name="Gallardo-Escarate C."/>
        </authorList>
    </citation>
    <scope>NUCLEOTIDE SEQUENCE [LARGE SCALE GENOMIC DNA]</scope>
</reference>
<dbReference type="GO" id="GO:0004176">
    <property type="term" value="F:ATP-dependent peptidase activity"/>
    <property type="evidence" value="ECO:0007669"/>
    <property type="project" value="InterPro"/>
</dbReference>
<evidence type="ECO:0000313" key="12">
    <source>
        <dbReference type="EMBL" id="QQP57577.1"/>
    </source>
</evidence>
<dbReference type="AlphaFoldDB" id="A0A7T8QWG1"/>
<feature type="domain" description="AAA+ ATPase" evidence="11">
    <location>
        <begin position="168"/>
        <end position="295"/>
    </location>
</feature>
<name>A0A7T8QWG1_CALRO</name>
<accession>A0A7T8QWG1</accession>
<dbReference type="OrthoDB" id="6362170at2759"/>
<dbReference type="InterPro" id="IPR037219">
    <property type="entry name" value="Peptidase_M41-like"/>
</dbReference>
<dbReference type="InterPro" id="IPR000642">
    <property type="entry name" value="Peptidase_M41"/>
</dbReference>
<dbReference type="SMART" id="SM00382">
    <property type="entry name" value="AAA"/>
    <property type="match status" value="1"/>
</dbReference>
<dbReference type="GO" id="GO:0005743">
    <property type="term" value="C:mitochondrial inner membrane"/>
    <property type="evidence" value="ECO:0007669"/>
    <property type="project" value="TreeGrafter"/>
</dbReference>